<sequence length="643" mass="69192">MSYQVRKFVETPRNLAALVFVVGAVGTVIATRVPNPYTLTLPALLVVGAVLAVAVGNRTATLPRSAILSPELFGSVYMLTLTATVGAFVLSGYVRTFPVHLLTVGLYVLAGLSVLTLGSTRKQLGLVLLTGLFHRGTIYYASASQLGIDALLHNRWAAEIASTGTLAPLAAAETKYWYAPLYHVWTAGLTSALGISARDAAFIGVSAVVLLVPALVVYDLLGRAWSPEMGVIGSLLFVASDRPIALAAHTVTTSVGLVLFAVILYSTVRYLDSDEGSYQMAFVIGLTGLVLTHQLSLFITAVTVTSYLVFRSLWEGSLELRRIRLIAILGFAGMAQSLVTKDPGSSGTSESFFSVVLGNVMSAFEQGERAASVLPQSADYVITGSDSLSVLHVLGLGILFCLAIVGVVSWVRRSSEDGIRLAMAFGGVVVVINFFVFILPLIGISALLPYRWFSFMYVPLVMLAAPGLVALVSTVARGHRPGQWYALRAVLVVVVVVAPFSALMAWNYPGAADGPVMDDANGAFRISTTDGEVAAMDHTARYAGETPVYADWFISLYLERYFERPSGPYQVQYGERPATWDEPALFVDRPYAHTKHAGYMINYDGKWYTVYGAIPPTNPRASTVYTNGDVELTYGRQVIVSQD</sequence>
<gene>
    <name evidence="2" type="ORF">ACFO0N_07525</name>
</gene>
<feature type="transmembrane region" description="Helical" evidence="1">
    <location>
        <begin position="200"/>
        <end position="222"/>
    </location>
</feature>
<evidence type="ECO:0000256" key="1">
    <source>
        <dbReference type="SAM" id="Phobius"/>
    </source>
</evidence>
<evidence type="ECO:0008006" key="4">
    <source>
        <dbReference type="Google" id="ProtNLM"/>
    </source>
</evidence>
<feature type="transmembrane region" description="Helical" evidence="1">
    <location>
        <begin position="40"/>
        <end position="60"/>
    </location>
</feature>
<feature type="transmembrane region" description="Helical" evidence="1">
    <location>
        <begin position="485"/>
        <end position="506"/>
    </location>
</feature>
<feature type="transmembrane region" description="Helical" evidence="1">
    <location>
        <begin position="390"/>
        <end position="411"/>
    </location>
</feature>
<keyword evidence="3" id="KW-1185">Reference proteome</keyword>
<dbReference type="Proteomes" id="UP001595921">
    <property type="component" value="Unassembled WGS sequence"/>
</dbReference>
<dbReference type="EMBL" id="JBHSDS010000005">
    <property type="protein sequence ID" value="MFC4357796.1"/>
    <property type="molecule type" value="Genomic_DNA"/>
</dbReference>
<accession>A0ABD5PAG3</accession>
<evidence type="ECO:0000313" key="3">
    <source>
        <dbReference type="Proteomes" id="UP001595921"/>
    </source>
</evidence>
<feature type="transmembrane region" description="Helical" evidence="1">
    <location>
        <begin position="322"/>
        <end position="339"/>
    </location>
</feature>
<organism evidence="2 3">
    <name type="scientific">Halobium salinum</name>
    <dbReference type="NCBI Taxonomy" id="1364940"/>
    <lineage>
        <taxon>Archaea</taxon>
        <taxon>Methanobacteriati</taxon>
        <taxon>Methanobacteriota</taxon>
        <taxon>Stenosarchaea group</taxon>
        <taxon>Halobacteria</taxon>
        <taxon>Halobacteriales</taxon>
        <taxon>Haloferacaceae</taxon>
        <taxon>Halobium</taxon>
    </lineage>
</organism>
<proteinExistence type="predicted"/>
<evidence type="ECO:0000313" key="2">
    <source>
        <dbReference type="EMBL" id="MFC4357796.1"/>
    </source>
</evidence>
<dbReference type="RefSeq" id="WP_267624529.1">
    <property type="nucleotide sequence ID" value="NZ_JAODIW010000009.1"/>
</dbReference>
<keyword evidence="1" id="KW-0812">Transmembrane</keyword>
<feature type="transmembrane region" description="Helical" evidence="1">
    <location>
        <begin position="454"/>
        <end position="473"/>
    </location>
</feature>
<feature type="transmembrane region" description="Helical" evidence="1">
    <location>
        <begin position="423"/>
        <end position="448"/>
    </location>
</feature>
<comment type="caution">
    <text evidence="2">The sequence shown here is derived from an EMBL/GenBank/DDBJ whole genome shotgun (WGS) entry which is preliminary data.</text>
</comment>
<reference evidence="2 3" key="1">
    <citation type="journal article" date="2019" name="Int. J. Syst. Evol. Microbiol.">
        <title>The Global Catalogue of Microorganisms (GCM) 10K type strain sequencing project: providing services to taxonomists for standard genome sequencing and annotation.</title>
        <authorList>
            <consortium name="The Broad Institute Genomics Platform"/>
            <consortium name="The Broad Institute Genome Sequencing Center for Infectious Disease"/>
            <person name="Wu L."/>
            <person name="Ma J."/>
        </authorList>
    </citation>
    <scope>NUCLEOTIDE SEQUENCE [LARGE SCALE GENOMIC DNA]</scope>
    <source>
        <strain evidence="2 3">CGMCC 1.12553</strain>
    </source>
</reference>
<feature type="transmembrane region" description="Helical" evidence="1">
    <location>
        <begin position="280"/>
        <end position="310"/>
    </location>
</feature>
<name>A0ABD5PAG3_9EURY</name>
<feature type="transmembrane region" description="Helical" evidence="1">
    <location>
        <begin position="99"/>
        <end position="117"/>
    </location>
</feature>
<feature type="transmembrane region" description="Helical" evidence="1">
    <location>
        <begin position="243"/>
        <end position="268"/>
    </location>
</feature>
<feature type="transmembrane region" description="Helical" evidence="1">
    <location>
        <begin position="72"/>
        <end position="93"/>
    </location>
</feature>
<keyword evidence="1" id="KW-0472">Membrane</keyword>
<protein>
    <recommendedName>
        <fullName evidence="4">Dolichyl-phosphate-mannose-protein mannosyltransferase</fullName>
    </recommendedName>
</protein>
<keyword evidence="1" id="KW-1133">Transmembrane helix</keyword>
<dbReference type="AlphaFoldDB" id="A0ABD5PAG3"/>
<feature type="transmembrane region" description="Helical" evidence="1">
    <location>
        <begin position="124"/>
        <end position="142"/>
    </location>
</feature>